<proteinExistence type="predicted"/>
<organism evidence="2">
    <name type="scientific">Tanacetum cinerariifolium</name>
    <name type="common">Dalmatian daisy</name>
    <name type="synonym">Chrysanthemum cinerariifolium</name>
    <dbReference type="NCBI Taxonomy" id="118510"/>
    <lineage>
        <taxon>Eukaryota</taxon>
        <taxon>Viridiplantae</taxon>
        <taxon>Streptophyta</taxon>
        <taxon>Embryophyta</taxon>
        <taxon>Tracheophyta</taxon>
        <taxon>Spermatophyta</taxon>
        <taxon>Magnoliopsida</taxon>
        <taxon>eudicotyledons</taxon>
        <taxon>Gunneridae</taxon>
        <taxon>Pentapetalae</taxon>
        <taxon>asterids</taxon>
        <taxon>campanulids</taxon>
        <taxon>Asterales</taxon>
        <taxon>Asteraceae</taxon>
        <taxon>Asteroideae</taxon>
        <taxon>Anthemideae</taxon>
        <taxon>Anthemidinae</taxon>
        <taxon>Tanacetum</taxon>
    </lineage>
</organism>
<evidence type="ECO:0000256" key="1">
    <source>
        <dbReference type="SAM" id="Phobius"/>
    </source>
</evidence>
<feature type="transmembrane region" description="Helical" evidence="1">
    <location>
        <begin position="20"/>
        <end position="39"/>
    </location>
</feature>
<evidence type="ECO:0000313" key="2">
    <source>
        <dbReference type="EMBL" id="GEW12626.1"/>
    </source>
</evidence>
<comment type="caution">
    <text evidence="2">The sequence shown here is derived from an EMBL/GenBank/DDBJ whole genome shotgun (WGS) entry which is preliminary data.</text>
</comment>
<dbReference type="AlphaFoldDB" id="A0A699GSG6"/>
<accession>A0A699GSG6</accession>
<dbReference type="EMBL" id="BKCJ010046095">
    <property type="protein sequence ID" value="GEW12626.1"/>
    <property type="molecule type" value="Genomic_DNA"/>
</dbReference>
<name>A0A699GSG6_TANCI</name>
<gene>
    <name evidence="2" type="ORF">Tci_184602</name>
</gene>
<keyword evidence="1" id="KW-0812">Transmembrane</keyword>
<keyword evidence="1" id="KW-1133">Transmembrane helix</keyword>
<protein>
    <submittedName>
        <fullName evidence="2">Protein plastid transcriptionally active 10</fullName>
    </submittedName>
</protein>
<keyword evidence="1" id="KW-0472">Membrane</keyword>
<reference evidence="2" key="1">
    <citation type="journal article" date="2019" name="Sci. Rep.">
        <title>Draft genome of Tanacetum cinerariifolium, the natural source of mosquito coil.</title>
        <authorList>
            <person name="Yamashiro T."/>
            <person name="Shiraishi A."/>
            <person name="Satake H."/>
            <person name="Nakayama K."/>
        </authorList>
    </citation>
    <scope>NUCLEOTIDE SEQUENCE</scope>
</reference>
<sequence>MSYHFTTHDKQRKILTTSDFLSRCALLIIILTTLSLRGSSINQFSIDRKILIWTSYVMRPPISRDNPGIKVEEEPLIRHHPYDENRLWKLPEAVQKAIEASPVNFSGRGAVVEDKQSTNFKGKFYMFKI</sequence>